<proteinExistence type="predicted"/>
<organism evidence="1">
    <name type="scientific">Arundo donax</name>
    <name type="common">Giant reed</name>
    <name type="synonym">Donax arundinaceus</name>
    <dbReference type="NCBI Taxonomy" id="35708"/>
    <lineage>
        <taxon>Eukaryota</taxon>
        <taxon>Viridiplantae</taxon>
        <taxon>Streptophyta</taxon>
        <taxon>Embryophyta</taxon>
        <taxon>Tracheophyta</taxon>
        <taxon>Spermatophyta</taxon>
        <taxon>Magnoliopsida</taxon>
        <taxon>Liliopsida</taxon>
        <taxon>Poales</taxon>
        <taxon>Poaceae</taxon>
        <taxon>PACMAD clade</taxon>
        <taxon>Arundinoideae</taxon>
        <taxon>Arundineae</taxon>
        <taxon>Arundo</taxon>
    </lineage>
</organism>
<protein>
    <submittedName>
        <fullName evidence="1">Uncharacterized protein</fullName>
    </submittedName>
</protein>
<name>A0A0A9EZT0_ARUDO</name>
<accession>A0A0A9EZT0</accession>
<reference evidence="1" key="2">
    <citation type="journal article" date="2015" name="Data Brief">
        <title>Shoot transcriptome of the giant reed, Arundo donax.</title>
        <authorList>
            <person name="Barrero R.A."/>
            <person name="Guerrero F.D."/>
            <person name="Moolhuijzen P."/>
            <person name="Goolsby J.A."/>
            <person name="Tidwell J."/>
            <person name="Bellgard S.E."/>
            <person name="Bellgard M.I."/>
        </authorList>
    </citation>
    <scope>NUCLEOTIDE SEQUENCE</scope>
    <source>
        <tissue evidence="1">Shoot tissue taken approximately 20 cm above the soil surface</tissue>
    </source>
</reference>
<sequence>MDAGVSWKRGVRTARAMAMAGGAGEAARRDGPVFIRGGAGAVVDRES</sequence>
<dbReference type="EMBL" id="GBRH01193417">
    <property type="protein sequence ID" value="JAE04479.1"/>
    <property type="molecule type" value="Transcribed_RNA"/>
</dbReference>
<dbReference type="AlphaFoldDB" id="A0A0A9EZT0"/>
<reference evidence="1" key="1">
    <citation type="submission" date="2014-09" db="EMBL/GenBank/DDBJ databases">
        <authorList>
            <person name="Magalhaes I.L.F."/>
            <person name="Oliveira U."/>
            <person name="Santos F.R."/>
            <person name="Vidigal T.H.D.A."/>
            <person name="Brescovit A.D."/>
            <person name="Santos A.J."/>
        </authorList>
    </citation>
    <scope>NUCLEOTIDE SEQUENCE</scope>
    <source>
        <tissue evidence="1">Shoot tissue taken approximately 20 cm above the soil surface</tissue>
    </source>
</reference>
<evidence type="ECO:0000313" key="1">
    <source>
        <dbReference type="EMBL" id="JAE04479.1"/>
    </source>
</evidence>